<dbReference type="FunCoup" id="A0A2V0P4B2">
    <property type="interactions" value="1365"/>
</dbReference>
<evidence type="ECO:0000313" key="6">
    <source>
        <dbReference type="EMBL" id="GBF92693.1"/>
    </source>
</evidence>
<proteinExistence type="predicted"/>
<dbReference type="GO" id="GO:0016925">
    <property type="term" value="P:protein sumoylation"/>
    <property type="evidence" value="ECO:0007669"/>
    <property type="project" value="UniProtKB-UniPathway"/>
</dbReference>
<dbReference type="OrthoDB" id="26899at2759"/>
<dbReference type="GO" id="GO:0061665">
    <property type="term" value="F:SUMO ligase activity"/>
    <property type="evidence" value="ECO:0007669"/>
    <property type="project" value="TreeGrafter"/>
</dbReference>
<dbReference type="InParanoid" id="A0A2V0P4B2"/>
<evidence type="ECO:0000256" key="5">
    <source>
        <dbReference type="ARBA" id="ARBA00023242"/>
    </source>
</evidence>
<dbReference type="AlphaFoldDB" id="A0A2V0P4B2"/>
<evidence type="ECO:0000256" key="4">
    <source>
        <dbReference type="ARBA" id="ARBA00022786"/>
    </source>
</evidence>
<gene>
    <name evidence="6" type="ORF">Rsub_05062</name>
</gene>
<dbReference type="Proteomes" id="UP000247498">
    <property type="component" value="Unassembled WGS sequence"/>
</dbReference>
<dbReference type="PANTHER" id="PTHR21330">
    <property type="entry name" value="E3 SUMO-PROTEIN LIGASE NSE2"/>
    <property type="match status" value="1"/>
</dbReference>
<dbReference type="UniPathway" id="UPA00886"/>
<evidence type="ECO:0000256" key="2">
    <source>
        <dbReference type="ARBA" id="ARBA00004718"/>
    </source>
</evidence>
<keyword evidence="7" id="KW-1185">Reference proteome</keyword>
<dbReference type="STRING" id="307507.A0A2V0P4B2"/>
<dbReference type="EMBL" id="BDRX01000034">
    <property type="protein sequence ID" value="GBF92693.1"/>
    <property type="molecule type" value="Genomic_DNA"/>
</dbReference>
<comment type="subcellular location">
    <subcellularLocation>
        <location evidence="1">Nucleus</location>
    </subcellularLocation>
</comment>
<dbReference type="Gene3D" id="3.30.40.10">
    <property type="entry name" value="Zinc/RING finger domain, C3HC4 (zinc finger)"/>
    <property type="match status" value="1"/>
</dbReference>
<dbReference type="GO" id="GO:0030915">
    <property type="term" value="C:Smc5-Smc6 complex"/>
    <property type="evidence" value="ECO:0007669"/>
    <property type="project" value="InterPro"/>
</dbReference>
<comment type="caution">
    <text evidence="6">The sequence shown here is derived from an EMBL/GenBank/DDBJ whole genome shotgun (WGS) entry which is preliminary data.</text>
</comment>
<sequence>MSQSGAAQLRPAHVTNHMQALAAAQASLLTSVAEAQDAVLDGALIYGGLEQADKVSAVRAKLASLLQMRHEVEGYAASLNSLAARYQPTVAAATDFEAELASEAAGRSFDPERTDAMREFDQFARAEDGPGGEDLEDDDIVVTGNDFMNAACPISGKNVLELADPVEDEKGYVYDRAAITAHIRQRGYNGACDAPFPGVSHSVVLSRLKPAARVLRAQKRRRLGLDAQRGTQGGAGGSGAGIEVIDV</sequence>
<protein>
    <recommendedName>
        <fullName evidence="8">U-box domain-containing protein</fullName>
    </recommendedName>
</protein>
<dbReference type="PANTHER" id="PTHR21330:SF1">
    <property type="entry name" value="E3 SUMO-PROTEIN LIGASE NSE2"/>
    <property type="match status" value="1"/>
</dbReference>
<evidence type="ECO:0000256" key="3">
    <source>
        <dbReference type="ARBA" id="ARBA00022679"/>
    </source>
</evidence>
<accession>A0A2V0P4B2</accession>
<name>A0A2V0P4B2_9CHLO</name>
<comment type="pathway">
    <text evidence="2">Protein modification; protein sumoylation.</text>
</comment>
<dbReference type="GO" id="GO:0005634">
    <property type="term" value="C:nucleus"/>
    <property type="evidence" value="ECO:0007669"/>
    <property type="project" value="UniProtKB-SubCell"/>
</dbReference>
<organism evidence="6 7">
    <name type="scientific">Raphidocelis subcapitata</name>
    <dbReference type="NCBI Taxonomy" id="307507"/>
    <lineage>
        <taxon>Eukaryota</taxon>
        <taxon>Viridiplantae</taxon>
        <taxon>Chlorophyta</taxon>
        <taxon>core chlorophytes</taxon>
        <taxon>Chlorophyceae</taxon>
        <taxon>CS clade</taxon>
        <taxon>Sphaeropleales</taxon>
        <taxon>Selenastraceae</taxon>
        <taxon>Raphidocelis</taxon>
    </lineage>
</organism>
<keyword evidence="4" id="KW-0833">Ubl conjugation pathway</keyword>
<keyword evidence="3" id="KW-0808">Transferase</keyword>
<keyword evidence="5" id="KW-0539">Nucleus</keyword>
<dbReference type="GO" id="GO:0000724">
    <property type="term" value="P:double-strand break repair via homologous recombination"/>
    <property type="evidence" value="ECO:0007669"/>
    <property type="project" value="InterPro"/>
</dbReference>
<reference evidence="6 7" key="1">
    <citation type="journal article" date="2018" name="Sci. Rep.">
        <title>Raphidocelis subcapitata (=Pseudokirchneriella subcapitata) provides an insight into genome evolution and environmental adaptations in the Sphaeropleales.</title>
        <authorList>
            <person name="Suzuki S."/>
            <person name="Yamaguchi H."/>
            <person name="Nakajima N."/>
            <person name="Kawachi M."/>
        </authorList>
    </citation>
    <scope>NUCLEOTIDE SEQUENCE [LARGE SCALE GENOMIC DNA]</scope>
    <source>
        <strain evidence="6 7">NIES-35</strain>
    </source>
</reference>
<evidence type="ECO:0008006" key="8">
    <source>
        <dbReference type="Google" id="ProtNLM"/>
    </source>
</evidence>
<evidence type="ECO:0000256" key="1">
    <source>
        <dbReference type="ARBA" id="ARBA00004123"/>
    </source>
</evidence>
<dbReference type="InterPro" id="IPR013083">
    <property type="entry name" value="Znf_RING/FYVE/PHD"/>
</dbReference>
<dbReference type="InterPro" id="IPR026846">
    <property type="entry name" value="Nse2(Mms21)"/>
</dbReference>
<evidence type="ECO:0000313" key="7">
    <source>
        <dbReference type="Proteomes" id="UP000247498"/>
    </source>
</evidence>